<feature type="disulfide bond" evidence="3">
    <location>
        <begin position="21"/>
        <end position="60"/>
    </location>
</feature>
<accession>V4ALH8</accession>
<dbReference type="PANTHER" id="PTHR24261:SF7">
    <property type="entry name" value="KRINGLE DOMAIN-CONTAINING PROTEIN"/>
    <property type="match status" value="1"/>
</dbReference>
<dbReference type="Gene3D" id="2.40.20.10">
    <property type="entry name" value="Plasminogen Kringle 4"/>
    <property type="match status" value="1"/>
</dbReference>
<evidence type="ECO:0000259" key="4">
    <source>
        <dbReference type="PROSITE" id="PS50070"/>
    </source>
</evidence>
<evidence type="ECO:0000313" key="6">
    <source>
        <dbReference type="Proteomes" id="UP000030746"/>
    </source>
</evidence>
<dbReference type="HOGENOM" id="CLU_158332_0_0_1"/>
<dbReference type="Proteomes" id="UP000030746">
    <property type="component" value="Unassembled WGS sequence"/>
</dbReference>
<dbReference type="InterPro" id="IPR038178">
    <property type="entry name" value="Kringle_sf"/>
</dbReference>
<dbReference type="AlphaFoldDB" id="V4ALH8"/>
<dbReference type="InterPro" id="IPR000001">
    <property type="entry name" value="Kringle"/>
</dbReference>
<feature type="domain" description="Kringle" evidence="4">
    <location>
        <begin position="1"/>
        <end position="77"/>
    </location>
</feature>
<dbReference type="EMBL" id="KB201802">
    <property type="protein sequence ID" value="ESO94441.1"/>
    <property type="molecule type" value="Genomic_DNA"/>
</dbReference>
<evidence type="ECO:0000256" key="2">
    <source>
        <dbReference type="ARBA" id="ARBA00023157"/>
    </source>
</evidence>
<dbReference type="STRING" id="225164.V4ALH8"/>
<name>V4ALH8_LOTGI</name>
<dbReference type="OMA" id="HAPSEEC"/>
<reference evidence="5 6" key="1">
    <citation type="journal article" date="2013" name="Nature">
        <title>Insights into bilaterian evolution from three spiralian genomes.</title>
        <authorList>
            <person name="Simakov O."/>
            <person name="Marletaz F."/>
            <person name="Cho S.J."/>
            <person name="Edsinger-Gonzales E."/>
            <person name="Havlak P."/>
            <person name="Hellsten U."/>
            <person name="Kuo D.H."/>
            <person name="Larsson T."/>
            <person name="Lv J."/>
            <person name="Arendt D."/>
            <person name="Savage R."/>
            <person name="Osoegawa K."/>
            <person name="de Jong P."/>
            <person name="Grimwood J."/>
            <person name="Chapman J.A."/>
            <person name="Shapiro H."/>
            <person name="Aerts A."/>
            <person name="Otillar R.P."/>
            <person name="Terry A.Y."/>
            <person name="Boore J.L."/>
            <person name="Grigoriev I.V."/>
            <person name="Lindberg D.R."/>
            <person name="Seaver E.C."/>
            <person name="Weisblat D.A."/>
            <person name="Putnam N.H."/>
            <person name="Rokhsar D.S."/>
        </authorList>
    </citation>
    <scope>NUCLEOTIDE SEQUENCE [LARGE SCALE GENOMIC DNA]</scope>
</reference>
<dbReference type="SUPFAM" id="SSF57440">
    <property type="entry name" value="Kringle-like"/>
    <property type="match status" value="1"/>
</dbReference>
<dbReference type="GO" id="GO:0005102">
    <property type="term" value="F:signaling receptor binding"/>
    <property type="evidence" value="ECO:0007669"/>
    <property type="project" value="TreeGrafter"/>
</dbReference>
<evidence type="ECO:0000256" key="1">
    <source>
        <dbReference type="ARBA" id="ARBA00022572"/>
    </source>
</evidence>
<dbReference type="OrthoDB" id="6144115at2759"/>
<dbReference type="GO" id="GO:0004175">
    <property type="term" value="F:endopeptidase activity"/>
    <property type="evidence" value="ECO:0007669"/>
    <property type="project" value="TreeGrafter"/>
</dbReference>
<proteinExistence type="predicted"/>
<keyword evidence="6" id="KW-1185">Reference proteome</keyword>
<keyword evidence="1 3" id="KW-0420">Kringle</keyword>
<keyword evidence="2 3" id="KW-1015">Disulfide bond</keyword>
<protein>
    <recommendedName>
        <fullName evidence="4">Kringle domain-containing protein</fullName>
    </recommendedName>
</protein>
<dbReference type="PRINTS" id="PR00018">
    <property type="entry name" value="KRINGLE"/>
</dbReference>
<evidence type="ECO:0000313" key="5">
    <source>
        <dbReference type="EMBL" id="ESO94441.1"/>
    </source>
</evidence>
<dbReference type="InterPro" id="IPR050759">
    <property type="entry name" value="Serine_protease_kringle"/>
</dbReference>
<dbReference type="PROSITE" id="PS50070">
    <property type="entry name" value="KRINGLE_2"/>
    <property type="match status" value="1"/>
</dbReference>
<dbReference type="PANTHER" id="PTHR24261">
    <property type="entry name" value="PLASMINOGEN-RELATED"/>
    <property type="match status" value="1"/>
</dbReference>
<dbReference type="GO" id="GO:0005615">
    <property type="term" value="C:extracellular space"/>
    <property type="evidence" value="ECO:0007669"/>
    <property type="project" value="TreeGrafter"/>
</dbReference>
<dbReference type="CDD" id="cd00108">
    <property type="entry name" value="KR"/>
    <property type="match status" value="1"/>
</dbReference>
<feature type="disulfide bond" evidence="3">
    <location>
        <begin position="49"/>
        <end position="72"/>
    </location>
</feature>
<dbReference type="RefSeq" id="XP_009054726.1">
    <property type="nucleotide sequence ID" value="XM_009056478.1"/>
</dbReference>
<dbReference type="CTD" id="20231585"/>
<feature type="non-terminal residue" evidence="5">
    <location>
        <position position="1"/>
    </location>
</feature>
<dbReference type="SMART" id="SM00130">
    <property type="entry name" value="KR"/>
    <property type="match status" value="1"/>
</dbReference>
<dbReference type="InterPro" id="IPR013806">
    <property type="entry name" value="Kringle-like"/>
</dbReference>
<evidence type="ECO:0000256" key="3">
    <source>
        <dbReference type="PROSITE-ProRule" id="PRU00121"/>
    </source>
</evidence>
<dbReference type="Pfam" id="PF00051">
    <property type="entry name" value="Kringle"/>
    <property type="match status" value="1"/>
</dbReference>
<dbReference type="GeneID" id="20231585"/>
<comment type="caution">
    <text evidence="3">Lacks conserved residue(s) required for the propagation of feature annotation.</text>
</comment>
<organism evidence="5 6">
    <name type="scientific">Lottia gigantea</name>
    <name type="common">Giant owl limpet</name>
    <dbReference type="NCBI Taxonomy" id="225164"/>
    <lineage>
        <taxon>Eukaryota</taxon>
        <taxon>Metazoa</taxon>
        <taxon>Spiralia</taxon>
        <taxon>Lophotrochozoa</taxon>
        <taxon>Mollusca</taxon>
        <taxon>Gastropoda</taxon>
        <taxon>Patellogastropoda</taxon>
        <taxon>Lottioidea</taxon>
        <taxon>Lottiidae</taxon>
        <taxon>Lottia</taxon>
    </lineage>
</organism>
<dbReference type="KEGG" id="lgi:LOTGIDRAFT_118171"/>
<sequence>YNGQKRNYMGSKSQTKSLYTCQRWDSQYPHQHSYKPNDFPERRYTLNFCRTTPDSNEPWCYTNDRKVRWEHCNINNCGKSISIPRCQGFETIFF</sequence>
<gene>
    <name evidence="5" type="ORF">LOTGIDRAFT_118171</name>
</gene>